<name>A0A3M2LQS5_9ACTN</name>
<evidence type="ECO:0000256" key="2">
    <source>
        <dbReference type="SAM" id="Phobius"/>
    </source>
</evidence>
<keyword evidence="2" id="KW-0472">Membrane</keyword>
<dbReference type="Proteomes" id="UP000282674">
    <property type="component" value="Unassembled WGS sequence"/>
</dbReference>
<organism evidence="3 4">
    <name type="scientific">Actinomadura harenae</name>
    <dbReference type="NCBI Taxonomy" id="2483351"/>
    <lineage>
        <taxon>Bacteria</taxon>
        <taxon>Bacillati</taxon>
        <taxon>Actinomycetota</taxon>
        <taxon>Actinomycetes</taxon>
        <taxon>Streptosporangiales</taxon>
        <taxon>Thermomonosporaceae</taxon>
        <taxon>Actinomadura</taxon>
    </lineage>
</organism>
<proteinExistence type="predicted"/>
<feature type="region of interest" description="Disordered" evidence="1">
    <location>
        <begin position="140"/>
        <end position="249"/>
    </location>
</feature>
<feature type="compositionally biased region" description="Low complexity" evidence="1">
    <location>
        <begin position="169"/>
        <end position="184"/>
    </location>
</feature>
<protein>
    <submittedName>
        <fullName evidence="3">Uncharacterized protein</fullName>
    </submittedName>
</protein>
<gene>
    <name evidence="3" type="ORF">EBO15_36450</name>
</gene>
<evidence type="ECO:0000313" key="4">
    <source>
        <dbReference type="Proteomes" id="UP000282674"/>
    </source>
</evidence>
<comment type="caution">
    <text evidence="3">The sequence shown here is derived from an EMBL/GenBank/DDBJ whole genome shotgun (WGS) entry which is preliminary data.</text>
</comment>
<feature type="compositionally biased region" description="Polar residues" evidence="1">
    <location>
        <begin position="216"/>
        <end position="235"/>
    </location>
</feature>
<feature type="compositionally biased region" description="Pro residues" evidence="1">
    <location>
        <begin position="150"/>
        <end position="168"/>
    </location>
</feature>
<feature type="region of interest" description="Disordered" evidence="1">
    <location>
        <begin position="296"/>
        <end position="323"/>
    </location>
</feature>
<evidence type="ECO:0000256" key="1">
    <source>
        <dbReference type="SAM" id="MobiDB-lite"/>
    </source>
</evidence>
<evidence type="ECO:0000313" key="3">
    <source>
        <dbReference type="EMBL" id="RMI37218.1"/>
    </source>
</evidence>
<reference evidence="3 4" key="1">
    <citation type="submission" date="2018-10" db="EMBL/GenBank/DDBJ databases">
        <title>Isolation from soil.</title>
        <authorList>
            <person name="Hu J."/>
        </authorList>
    </citation>
    <scope>NUCLEOTIDE SEQUENCE [LARGE SCALE GENOMIC DNA]</scope>
    <source>
        <strain evidence="3 4">NEAU-Ht49</strain>
    </source>
</reference>
<dbReference type="EMBL" id="RFFG01000113">
    <property type="protein sequence ID" value="RMI37218.1"/>
    <property type="molecule type" value="Genomic_DNA"/>
</dbReference>
<sequence>MVAVGACTVLALPASADPSPSDSPSSTPSPAPFQMAVSVAQDEVKAGRSATLIAVVSKADKDFSGAQVLLSTGASHVDLDPVSCLGGAPLSSSHGCDLKSVTSPTMIVRQSFTLAPGYVKKKTAVTVNVSLVQGGKVIAPGKGTVVFDPLPSPSPTPTSPKPTTPKPSKPGATAKPTTSKSPNTSGGGGSNNSGGGTNNTTSPSSTYTPPSTNGTFNGTNNPQVALPPISSNAPSPTVAAPDTSLASPQSTLRANTRPIAQEMSFQRVASTQIAWLAALLVACSLLLTQLRLGRRRPAPSGAAAAKRAKAGAHRRPRNGSFGK</sequence>
<feature type="transmembrane region" description="Helical" evidence="2">
    <location>
        <begin position="273"/>
        <end position="290"/>
    </location>
</feature>
<keyword evidence="2" id="KW-0812">Transmembrane</keyword>
<dbReference type="AlphaFoldDB" id="A0A3M2LQS5"/>
<keyword evidence="2" id="KW-1133">Transmembrane helix</keyword>
<feature type="compositionally biased region" description="Basic residues" evidence="1">
    <location>
        <begin position="306"/>
        <end position="317"/>
    </location>
</feature>
<keyword evidence="4" id="KW-1185">Reference proteome</keyword>
<feature type="compositionally biased region" description="Gly residues" evidence="1">
    <location>
        <begin position="185"/>
        <end position="197"/>
    </location>
</feature>
<accession>A0A3M2LQS5</accession>
<feature type="compositionally biased region" description="Low complexity" evidence="1">
    <location>
        <begin position="198"/>
        <end position="215"/>
    </location>
</feature>